<proteinExistence type="predicted"/>
<dbReference type="Bgee" id="ENSOCUG00000032431">
    <property type="expression patterns" value="Expressed in testis and 3 other cell types or tissues"/>
</dbReference>
<keyword evidence="2" id="KW-0863">Zinc-finger</keyword>
<evidence type="ECO:0000313" key="4">
    <source>
        <dbReference type="Ensembl" id="ENSOCUP00000030123.1"/>
    </source>
</evidence>
<dbReference type="GO" id="GO:0002039">
    <property type="term" value="F:p53 binding"/>
    <property type="evidence" value="ECO:0007669"/>
    <property type="project" value="TreeGrafter"/>
</dbReference>
<dbReference type="GeneTree" id="ENSGT00940000167775"/>
<dbReference type="InParanoid" id="A0A5F9C8D0"/>
<dbReference type="GO" id="GO:0010468">
    <property type="term" value="P:regulation of gene expression"/>
    <property type="evidence" value="ECO:0007669"/>
    <property type="project" value="TreeGrafter"/>
</dbReference>
<dbReference type="GO" id="GO:0061630">
    <property type="term" value="F:ubiquitin protein ligase activity"/>
    <property type="evidence" value="ECO:0007669"/>
    <property type="project" value="TreeGrafter"/>
</dbReference>
<dbReference type="Ensembl" id="ENSOCUT00000042749.1">
    <property type="protein sequence ID" value="ENSOCUP00000030123.1"/>
    <property type="gene ID" value="ENSOCUG00000032431.1"/>
</dbReference>
<dbReference type="PANTHER" id="PTHR46858">
    <property type="entry name" value="OS05G0521000 PROTEIN"/>
    <property type="match status" value="1"/>
</dbReference>
<evidence type="ECO:0000256" key="3">
    <source>
        <dbReference type="ARBA" id="ARBA00022833"/>
    </source>
</evidence>
<dbReference type="GO" id="GO:0016567">
    <property type="term" value="P:protein ubiquitination"/>
    <property type="evidence" value="ECO:0007669"/>
    <property type="project" value="TreeGrafter"/>
</dbReference>
<dbReference type="GO" id="GO:0008270">
    <property type="term" value="F:zinc ion binding"/>
    <property type="evidence" value="ECO:0007669"/>
    <property type="project" value="UniProtKB-KW"/>
</dbReference>
<accession>A0A5F9C8D0</accession>
<dbReference type="GO" id="GO:0043066">
    <property type="term" value="P:negative regulation of apoptotic process"/>
    <property type="evidence" value="ECO:0007669"/>
    <property type="project" value="TreeGrafter"/>
</dbReference>
<dbReference type="PANTHER" id="PTHR46858:SF13">
    <property type="entry name" value="E3 UBIQUITIN-PROTEIN LIGASE MDM2"/>
    <property type="match status" value="1"/>
</dbReference>
<evidence type="ECO:0000256" key="2">
    <source>
        <dbReference type="ARBA" id="ARBA00022771"/>
    </source>
</evidence>
<dbReference type="AlphaFoldDB" id="A0A5F9C8D0"/>
<protein>
    <submittedName>
        <fullName evidence="4">Uncharacterized protein</fullName>
    </submittedName>
</protein>
<dbReference type="Proteomes" id="UP000001811">
    <property type="component" value="Chromosome 13"/>
</dbReference>
<sequence length="81" mass="8776">ICSVSMSVSADAAVSTSQIPASEQATLARPQPLLLKLCKSAGAHKDTWVLVEVIFYLGQCIMTEGFYNEKQHHRDAIESGP</sequence>
<keyword evidence="1" id="KW-0479">Metal-binding</keyword>
<evidence type="ECO:0000313" key="5">
    <source>
        <dbReference type="Proteomes" id="UP000001811"/>
    </source>
</evidence>
<dbReference type="SMR" id="A0A5F9C8D0"/>
<keyword evidence="3" id="KW-0862">Zinc</keyword>
<name>A0A5F9C8D0_RABIT</name>
<organism evidence="4 5">
    <name type="scientific">Oryctolagus cuniculus</name>
    <name type="common">Rabbit</name>
    <dbReference type="NCBI Taxonomy" id="9986"/>
    <lineage>
        <taxon>Eukaryota</taxon>
        <taxon>Metazoa</taxon>
        <taxon>Chordata</taxon>
        <taxon>Craniata</taxon>
        <taxon>Vertebrata</taxon>
        <taxon>Euteleostomi</taxon>
        <taxon>Mammalia</taxon>
        <taxon>Eutheria</taxon>
        <taxon>Euarchontoglires</taxon>
        <taxon>Glires</taxon>
        <taxon>Lagomorpha</taxon>
        <taxon>Leporidae</taxon>
        <taxon>Oryctolagus</taxon>
    </lineage>
</organism>
<reference evidence="4" key="3">
    <citation type="submission" date="2025-09" db="UniProtKB">
        <authorList>
            <consortium name="Ensembl"/>
        </authorList>
    </citation>
    <scope>IDENTIFICATION</scope>
    <source>
        <strain evidence="4">Thorbecke</strain>
    </source>
</reference>
<reference evidence="4" key="2">
    <citation type="submission" date="2025-08" db="UniProtKB">
        <authorList>
            <consortium name="Ensembl"/>
        </authorList>
    </citation>
    <scope>IDENTIFICATION</scope>
    <source>
        <strain evidence="4">Thorbecke</strain>
    </source>
</reference>
<dbReference type="STRING" id="9986.ENSOCUP00000030123"/>
<dbReference type="Gene3D" id="1.10.245.10">
    <property type="entry name" value="SWIB/MDM2 domain"/>
    <property type="match status" value="1"/>
</dbReference>
<dbReference type="InterPro" id="IPR036885">
    <property type="entry name" value="SWIB_MDM2_dom_sf"/>
</dbReference>
<evidence type="ECO:0000256" key="1">
    <source>
        <dbReference type="ARBA" id="ARBA00022723"/>
    </source>
</evidence>
<dbReference type="EMBL" id="AAGW02003089">
    <property type="status" value="NOT_ANNOTATED_CDS"/>
    <property type="molecule type" value="Genomic_DNA"/>
</dbReference>
<reference evidence="4 5" key="1">
    <citation type="journal article" date="2011" name="Nature">
        <title>A high-resolution map of human evolutionary constraint using 29 mammals.</title>
        <authorList>
            <person name="Lindblad-Toh K."/>
            <person name="Garber M."/>
            <person name="Zuk O."/>
            <person name="Lin M.F."/>
            <person name="Parker B.J."/>
            <person name="Washietl S."/>
            <person name="Kheradpour P."/>
            <person name="Ernst J."/>
            <person name="Jordan G."/>
            <person name="Mauceli E."/>
            <person name="Ward L.D."/>
            <person name="Lowe C.B."/>
            <person name="Holloway A.K."/>
            <person name="Clamp M."/>
            <person name="Gnerre S."/>
            <person name="Alfoldi J."/>
            <person name="Beal K."/>
            <person name="Chang J."/>
            <person name="Clawson H."/>
            <person name="Cuff J."/>
            <person name="Di Palma F."/>
            <person name="Fitzgerald S."/>
            <person name="Flicek P."/>
            <person name="Guttman M."/>
            <person name="Hubisz M.J."/>
            <person name="Jaffe D.B."/>
            <person name="Jungreis I."/>
            <person name="Kent W.J."/>
            <person name="Kostka D."/>
            <person name="Lara M."/>
            <person name="Martins A.L."/>
            <person name="Massingham T."/>
            <person name="Moltke I."/>
            <person name="Raney B.J."/>
            <person name="Rasmussen M.D."/>
            <person name="Robinson J."/>
            <person name="Stark A."/>
            <person name="Vilella A.J."/>
            <person name="Wen J."/>
            <person name="Xie X."/>
            <person name="Zody M.C."/>
            <person name="Baldwin J."/>
            <person name="Bloom T."/>
            <person name="Chin C.W."/>
            <person name="Heiman D."/>
            <person name="Nicol R."/>
            <person name="Nusbaum C."/>
            <person name="Young S."/>
            <person name="Wilkinson J."/>
            <person name="Worley K.C."/>
            <person name="Kovar C.L."/>
            <person name="Muzny D.M."/>
            <person name="Gibbs R.A."/>
            <person name="Cree A."/>
            <person name="Dihn H.H."/>
            <person name="Fowler G."/>
            <person name="Jhangiani S."/>
            <person name="Joshi V."/>
            <person name="Lee S."/>
            <person name="Lewis L.R."/>
            <person name="Nazareth L.V."/>
            <person name="Okwuonu G."/>
            <person name="Santibanez J."/>
            <person name="Warren W.C."/>
            <person name="Mardis E.R."/>
            <person name="Weinstock G.M."/>
            <person name="Wilson R.K."/>
            <person name="Delehaunty K."/>
            <person name="Dooling D."/>
            <person name="Fronik C."/>
            <person name="Fulton L."/>
            <person name="Fulton B."/>
            <person name="Graves T."/>
            <person name="Minx P."/>
            <person name="Sodergren E."/>
            <person name="Birney E."/>
            <person name="Margulies E.H."/>
            <person name="Herrero J."/>
            <person name="Green E.D."/>
            <person name="Haussler D."/>
            <person name="Siepel A."/>
            <person name="Goldman N."/>
            <person name="Pollard K.S."/>
            <person name="Pedersen J.S."/>
            <person name="Lander E.S."/>
            <person name="Kellis M."/>
        </authorList>
    </citation>
    <scope>NUCLEOTIDE SEQUENCE [LARGE SCALE GENOMIC DNA]</scope>
    <source>
        <strain evidence="4 5">Thorbecke inbred</strain>
    </source>
</reference>
<keyword evidence="5" id="KW-1185">Reference proteome</keyword>
<dbReference type="SUPFAM" id="SSF47592">
    <property type="entry name" value="SWIB/MDM2 domain"/>
    <property type="match status" value="1"/>
</dbReference>